<keyword evidence="2" id="KW-1185">Reference proteome</keyword>
<sequence>MCGHCNLHHRAARAKVTRRTGHGGCGLPTLTPRSNRSRIDLNPPGVGSWGRILGSDPGVGSWGRILGSLCGRGGEMR</sequence>
<dbReference type="EMBL" id="OZ035826">
    <property type="protein sequence ID" value="CAL1604901.1"/>
    <property type="molecule type" value="Genomic_DNA"/>
</dbReference>
<proteinExistence type="predicted"/>
<gene>
    <name evidence="1" type="ORF">KC01_LOCUS32332</name>
</gene>
<dbReference type="AlphaFoldDB" id="A0AAV2LUV6"/>
<reference evidence="1 2" key="1">
    <citation type="submission" date="2024-04" db="EMBL/GenBank/DDBJ databases">
        <authorList>
            <person name="Waldvogel A.-M."/>
            <person name="Schoenle A."/>
        </authorList>
    </citation>
    <scope>NUCLEOTIDE SEQUENCE [LARGE SCALE GENOMIC DNA]</scope>
</reference>
<protein>
    <submittedName>
        <fullName evidence="1">Uncharacterized protein</fullName>
    </submittedName>
</protein>
<evidence type="ECO:0000313" key="1">
    <source>
        <dbReference type="EMBL" id="CAL1604901.1"/>
    </source>
</evidence>
<organism evidence="1 2">
    <name type="scientific">Knipowitschia caucasica</name>
    <name type="common">Caucasian dwarf goby</name>
    <name type="synonym">Pomatoschistus caucasicus</name>
    <dbReference type="NCBI Taxonomy" id="637954"/>
    <lineage>
        <taxon>Eukaryota</taxon>
        <taxon>Metazoa</taxon>
        <taxon>Chordata</taxon>
        <taxon>Craniata</taxon>
        <taxon>Vertebrata</taxon>
        <taxon>Euteleostomi</taxon>
        <taxon>Actinopterygii</taxon>
        <taxon>Neopterygii</taxon>
        <taxon>Teleostei</taxon>
        <taxon>Neoteleostei</taxon>
        <taxon>Acanthomorphata</taxon>
        <taxon>Gobiaria</taxon>
        <taxon>Gobiiformes</taxon>
        <taxon>Gobioidei</taxon>
        <taxon>Gobiidae</taxon>
        <taxon>Gobiinae</taxon>
        <taxon>Knipowitschia</taxon>
    </lineage>
</organism>
<accession>A0AAV2LUV6</accession>
<dbReference type="Proteomes" id="UP001497482">
    <property type="component" value="Chromosome 4"/>
</dbReference>
<evidence type="ECO:0000313" key="2">
    <source>
        <dbReference type="Proteomes" id="UP001497482"/>
    </source>
</evidence>
<name>A0AAV2LUV6_KNICA</name>